<dbReference type="PANTHER" id="PTHR37523:SF1">
    <property type="entry name" value="CALCINEURIN-LIKE PHOSPHOESTERASE DOMAIN-CONTAINING PROTEIN"/>
    <property type="match status" value="1"/>
</dbReference>
<organism evidence="2 3">
    <name type="scientific">Ferroglobus placidus (strain DSM 10642 / AEDII12DO)</name>
    <dbReference type="NCBI Taxonomy" id="589924"/>
    <lineage>
        <taxon>Archaea</taxon>
        <taxon>Methanobacteriati</taxon>
        <taxon>Methanobacteriota</taxon>
        <taxon>Archaeoglobi</taxon>
        <taxon>Archaeoglobales</taxon>
        <taxon>Archaeoglobaceae</taxon>
        <taxon>Ferroglobus</taxon>
    </lineage>
</organism>
<evidence type="ECO:0000259" key="1">
    <source>
        <dbReference type="Pfam" id="PF14582"/>
    </source>
</evidence>
<accession>D3RX07</accession>
<dbReference type="STRING" id="589924.Ferp_0852"/>
<dbReference type="GeneID" id="8778358"/>
<dbReference type="OrthoDB" id="50367at2157"/>
<dbReference type="KEGG" id="fpl:Ferp_0852"/>
<gene>
    <name evidence="2" type="ordered locus">Ferp_0852</name>
</gene>
<dbReference type="eggNOG" id="arCOG01145">
    <property type="taxonomic scope" value="Archaea"/>
</dbReference>
<reference evidence="2 3" key="2">
    <citation type="journal article" date="2011" name="Stand. Genomic Sci.">
        <title>Complete genome sequence of Ferroglobus placidus AEDII12DO.</title>
        <authorList>
            <person name="Anderson I."/>
            <person name="Risso C."/>
            <person name="Holmes D."/>
            <person name="Lucas S."/>
            <person name="Copeland A."/>
            <person name="Lapidus A."/>
            <person name="Cheng J.F."/>
            <person name="Bruce D."/>
            <person name="Goodwin L."/>
            <person name="Pitluck S."/>
            <person name="Saunders E."/>
            <person name="Brettin T."/>
            <person name="Detter J.C."/>
            <person name="Han C."/>
            <person name="Tapia R."/>
            <person name="Larimer F."/>
            <person name="Land M."/>
            <person name="Hauser L."/>
            <person name="Woyke T."/>
            <person name="Lovley D."/>
            <person name="Kyrpides N."/>
            <person name="Ivanova N."/>
        </authorList>
    </citation>
    <scope>NUCLEOTIDE SEQUENCE [LARGE SCALE GENOMIC DNA]</scope>
    <source>
        <strain evidence="3">DSM 10642 / AEDII12DO</strain>
    </source>
</reference>
<dbReference type="InterPro" id="IPR029461">
    <property type="entry name" value="TT1561-like"/>
</dbReference>
<evidence type="ECO:0000313" key="3">
    <source>
        <dbReference type="Proteomes" id="UP000002613"/>
    </source>
</evidence>
<sequence length="210" mass="23616">MILLVSDIHSNNLVFDKILEKEEFEAIFVCGDITDFRGEDILSFERVVREYDVPCFAVHGNCDDNLAVKLLESSEVITFLHGRSVEFNGFLIHGVGGSNRTPFYTPSEYSEEYIDSVLKRFKISGKDILLAHCPPYGILDRTYEGIHAGSTSIAMHVKKFRFVFCGHIHEARGVERIKNTILVNPGSAASGNYALVDLESSKVYLKNVYE</sequence>
<feature type="domain" description="Metallophosphoesterase TT1561-like" evidence="1">
    <location>
        <begin position="44"/>
        <end position="208"/>
    </location>
</feature>
<evidence type="ECO:0000313" key="2">
    <source>
        <dbReference type="EMBL" id="ADC65020.1"/>
    </source>
</evidence>
<reference evidence="3" key="1">
    <citation type="submission" date="2010-02" db="EMBL/GenBank/DDBJ databases">
        <title>Complete sequence of Ferroglobus placidus DSM 10642.</title>
        <authorList>
            <consortium name="US DOE Joint Genome Institute"/>
            <person name="Lucas S."/>
            <person name="Copeland A."/>
            <person name="Lapidus A."/>
            <person name="Cheng J.-F."/>
            <person name="Bruce D."/>
            <person name="Goodwin L."/>
            <person name="Pitluck S."/>
            <person name="Saunders E."/>
            <person name="Brettin T."/>
            <person name="Detter J.C."/>
            <person name="Han C."/>
            <person name="Tapia R."/>
            <person name="Larimer F."/>
            <person name="Land M."/>
            <person name="Hauser L."/>
            <person name="Kyrpides N."/>
            <person name="Ivanova N."/>
            <person name="Holmes D."/>
            <person name="Lovley D."/>
            <person name="Kyrpides N."/>
            <person name="Anderson I.J."/>
            <person name="Woyke T."/>
        </authorList>
    </citation>
    <scope>NUCLEOTIDE SEQUENCE [LARGE SCALE GENOMIC DNA]</scope>
    <source>
        <strain evidence="3">DSM 10642 / AEDII12DO</strain>
    </source>
</reference>
<dbReference type="InterPro" id="IPR029052">
    <property type="entry name" value="Metallo-depent_PP-like"/>
</dbReference>
<dbReference type="HOGENOM" id="CLU_041441_5_0_2"/>
<dbReference type="PaxDb" id="589924-Ferp_0852"/>
<keyword evidence="3" id="KW-1185">Reference proteome</keyword>
<dbReference type="Pfam" id="PF14582">
    <property type="entry name" value="Metallophos_3"/>
    <property type="match status" value="1"/>
</dbReference>
<dbReference type="EMBL" id="CP001899">
    <property type="protein sequence ID" value="ADC65020.1"/>
    <property type="molecule type" value="Genomic_DNA"/>
</dbReference>
<dbReference type="Proteomes" id="UP000002613">
    <property type="component" value="Chromosome"/>
</dbReference>
<dbReference type="SUPFAM" id="SSF56300">
    <property type="entry name" value="Metallo-dependent phosphatases"/>
    <property type="match status" value="1"/>
</dbReference>
<dbReference type="PANTHER" id="PTHR37523">
    <property type="entry name" value="METALLOPHOSPHOESTERASE"/>
    <property type="match status" value="1"/>
</dbReference>
<name>D3RX07_FERPA</name>
<dbReference type="Gene3D" id="3.60.21.10">
    <property type="match status" value="1"/>
</dbReference>
<dbReference type="AlphaFoldDB" id="D3RX07"/>
<proteinExistence type="predicted"/>
<protein>
    <submittedName>
        <fullName evidence="2">Metallophosphoesterase</fullName>
    </submittedName>
</protein>
<dbReference type="RefSeq" id="WP_012965363.1">
    <property type="nucleotide sequence ID" value="NC_013849.1"/>
</dbReference>